<dbReference type="HOGENOM" id="CLU_2394310_0_0_7"/>
<dbReference type="Proteomes" id="UP000019140">
    <property type="component" value="Unassembled WGS sequence"/>
</dbReference>
<evidence type="ECO:0000256" key="1">
    <source>
        <dbReference type="SAM" id="MobiDB-lite"/>
    </source>
</evidence>
<comment type="caution">
    <text evidence="2">The sequence shown here is derived from an EMBL/GenBank/DDBJ whole genome shotgun (WGS) entry which is preliminary data.</text>
</comment>
<gene>
    <name evidence="2" type="ORF">ETSY2_28635</name>
</gene>
<reference evidence="2 3" key="1">
    <citation type="journal article" date="2014" name="Nature">
        <title>An environmental bacterial taxon with a large and distinct metabolic repertoire.</title>
        <authorList>
            <person name="Wilson M.C."/>
            <person name="Mori T."/>
            <person name="Ruckert C."/>
            <person name="Uria A.R."/>
            <person name="Helf M.J."/>
            <person name="Takada K."/>
            <person name="Gernert C."/>
            <person name="Steffens U.A."/>
            <person name="Heycke N."/>
            <person name="Schmitt S."/>
            <person name="Rinke C."/>
            <person name="Helfrich E.J."/>
            <person name="Brachmann A.O."/>
            <person name="Gurgui C."/>
            <person name="Wakimoto T."/>
            <person name="Kracht M."/>
            <person name="Crusemann M."/>
            <person name="Hentschel U."/>
            <person name="Abe I."/>
            <person name="Matsunaga S."/>
            <person name="Kalinowski J."/>
            <person name="Takeyama H."/>
            <person name="Piel J."/>
        </authorList>
    </citation>
    <scope>NUCLEOTIDE SEQUENCE [LARGE SCALE GENOMIC DNA]</scope>
    <source>
        <strain evidence="3">TSY2</strain>
    </source>
</reference>
<proteinExistence type="predicted"/>
<feature type="compositionally biased region" description="Basic and acidic residues" evidence="1">
    <location>
        <begin position="65"/>
        <end position="74"/>
    </location>
</feature>
<dbReference type="AlphaFoldDB" id="W4M4A9"/>
<organism evidence="2 3">
    <name type="scientific">Candidatus Entotheonella gemina</name>
    <dbReference type="NCBI Taxonomy" id="1429439"/>
    <lineage>
        <taxon>Bacteria</taxon>
        <taxon>Pseudomonadati</taxon>
        <taxon>Nitrospinota/Tectimicrobiota group</taxon>
        <taxon>Candidatus Tectimicrobiota</taxon>
        <taxon>Candidatus Entotheonellia</taxon>
        <taxon>Candidatus Entotheonellales</taxon>
        <taxon>Candidatus Entotheonellaceae</taxon>
        <taxon>Candidatus Entotheonella</taxon>
    </lineage>
</organism>
<feature type="region of interest" description="Disordered" evidence="1">
    <location>
        <begin position="36"/>
        <end position="93"/>
    </location>
</feature>
<evidence type="ECO:0000313" key="3">
    <source>
        <dbReference type="Proteomes" id="UP000019140"/>
    </source>
</evidence>
<evidence type="ECO:0000313" key="2">
    <source>
        <dbReference type="EMBL" id="ETX04467.1"/>
    </source>
</evidence>
<sequence>MVGGVTAGTQLPDHTTPIVLDFVALSLPPIGLSSMPIGEEPGFLDEPQPDHKNPIPRGKSAQNWNDRESNEIPDTHLNPGITGLVGPPHTMSR</sequence>
<keyword evidence="3" id="KW-1185">Reference proteome</keyword>
<protein>
    <submittedName>
        <fullName evidence="2">Uncharacterized protein</fullName>
    </submittedName>
</protein>
<dbReference type="EMBL" id="AZHX01001212">
    <property type="protein sequence ID" value="ETX04467.1"/>
    <property type="molecule type" value="Genomic_DNA"/>
</dbReference>
<accession>W4M4A9</accession>
<name>W4M4A9_9BACT</name>